<evidence type="ECO:0000256" key="1">
    <source>
        <dbReference type="ARBA" id="ARBA00007626"/>
    </source>
</evidence>
<dbReference type="InterPro" id="IPR002625">
    <property type="entry name" value="Smr_dom"/>
</dbReference>
<dbReference type="InterPro" id="IPR036063">
    <property type="entry name" value="Smr_dom_sf"/>
</dbReference>
<dbReference type="InterPro" id="IPR011990">
    <property type="entry name" value="TPR-like_helical_dom_sf"/>
</dbReference>
<dbReference type="AlphaFoldDB" id="A0A8T0IAX5"/>
<dbReference type="PANTHER" id="PTHR47447:SF28">
    <property type="entry name" value="PENTACOTRIPEPTIDE-REPEAT REGION OF PRORP DOMAIN-CONTAINING PROTEIN"/>
    <property type="match status" value="1"/>
</dbReference>
<gene>
    <name evidence="5" type="ORF">KC19_4G145800</name>
</gene>
<feature type="repeat" description="PPR" evidence="3">
    <location>
        <begin position="399"/>
        <end position="433"/>
    </location>
</feature>
<dbReference type="SMART" id="SM00463">
    <property type="entry name" value="SMR"/>
    <property type="match status" value="1"/>
</dbReference>
<feature type="repeat" description="PPR" evidence="3">
    <location>
        <begin position="578"/>
        <end position="612"/>
    </location>
</feature>
<evidence type="ECO:0000259" key="4">
    <source>
        <dbReference type="PROSITE" id="PS50828"/>
    </source>
</evidence>
<dbReference type="PANTHER" id="PTHR47447">
    <property type="entry name" value="OS03G0856100 PROTEIN"/>
    <property type="match status" value="1"/>
</dbReference>
<comment type="similarity">
    <text evidence="1">Belongs to the PPR family. P subfamily.</text>
</comment>
<reference evidence="5" key="1">
    <citation type="submission" date="2020-06" db="EMBL/GenBank/DDBJ databases">
        <title>WGS assembly of Ceratodon purpureus strain R40.</title>
        <authorList>
            <person name="Carey S.B."/>
            <person name="Jenkins J."/>
            <person name="Shu S."/>
            <person name="Lovell J.T."/>
            <person name="Sreedasyam A."/>
            <person name="Maumus F."/>
            <person name="Tiley G.P."/>
            <person name="Fernandez-Pozo N."/>
            <person name="Barry K."/>
            <person name="Chen C."/>
            <person name="Wang M."/>
            <person name="Lipzen A."/>
            <person name="Daum C."/>
            <person name="Saski C.A."/>
            <person name="Payton A.C."/>
            <person name="Mcbreen J.C."/>
            <person name="Conrad R.E."/>
            <person name="Kollar L.M."/>
            <person name="Olsson S."/>
            <person name="Huttunen S."/>
            <person name="Landis J.B."/>
            <person name="Wickett N.J."/>
            <person name="Johnson M.G."/>
            <person name="Rensing S.A."/>
            <person name="Grimwood J."/>
            <person name="Schmutz J."/>
            <person name="Mcdaniel S.F."/>
        </authorList>
    </citation>
    <scope>NUCLEOTIDE SEQUENCE</scope>
    <source>
        <strain evidence="5">R40</strain>
    </source>
</reference>
<dbReference type="InterPro" id="IPR002885">
    <property type="entry name" value="PPR_rpt"/>
</dbReference>
<keyword evidence="2" id="KW-0677">Repeat</keyword>
<evidence type="ECO:0000256" key="2">
    <source>
        <dbReference type="ARBA" id="ARBA00022737"/>
    </source>
</evidence>
<name>A0A8T0IAX5_CERPU</name>
<keyword evidence="6" id="KW-1185">Reference proteome</keyword>
<sequence length="845" mass="93966">MCWVRGRWPSSSCHAVGASTGSSRQASRTTCRPSLRRCTSQLMVPIALAGTQLRSSRGKFVDISSDLTPTVSSYSSSFKGTALYIVKKPIRRQGMKCRVVVTSIMTPPSIDSKKRAADIIEESGNSEDSKYIEEASPKKPELELRKPGAAVNPVVRPVVKDAHHVDVPVVHLNVRPKVQVRPKRIPGRNQNVRAKVPKLLTGHREARPRFSNAVACSPEVQALVAALRRSWRQTRSIDDVLAKHPRALSPFDITCILTELQRQHDWQCTLELFSWSKKQSWYQPNARLYTRLIGFLGREGQVSRATLLFQEMLLEKCQADQYTYTALVNAYGKAKMFKEALAVFNYMKECTEPNCQPNTVTCNALIDALVKGGRYDQAVETFFDMRDGTNGLEHGCKPNVVTYNVLIDALCKEGLVDIGVRVLQYMREGEEKETVAPNSATYNTIIDACGKGGLYEKAESLMEEMVEHGVQPDHITYTALLGSYGKAGLWESAENTFKGMKGANVTLDVMAYTAMIDAYAREGMYEKAEELFKTMQQSGIRPNQVTYLSLIDAYGKAGLPEESKTVFNTMQAAGYEGNVFVYSALVDAYGKAGNYLEAAKMVDLMRQAGCQPNLVTYSAILSSCSRSNSCEEAHVLLQSLQASDSEMERILYKVVSESTVSDELWEDVSKMFDELTRQSNSARISFCNSLLDILWSWRLGQRASRILQLARAKAVYNDSFYVFTKSEWCLDLHRLSVGAAMTMLMAWLGELHHAWVWGEDVPETVVIVSGKGKHSRSKVSALKAPVDLHLAQLGSPFTDVVGNCGRVTASGDAVQSWLLSPGILQRLKLVDEQIPQFSHSKLLVK</sequence>
<dbReference type="Pfam" id="PF13041">
    <property type="entry name" value="PPR_2"/>
    <property type="match status" value="4"/>
</dbReference>
<comment type="caution">
    <text evidence="5">The sequence shown here is derived from an EMBL/GenBank/DDBJ whole genome shotgun (WGS) entry which is preliminary data.</text>
</comment>
<protein>
    <recommendedName>
        <fullName evidence="4">Smr domain-containing protein</fullName>
    </recommendedName>
</protein>
<feature type="repeat" description="PPR" evidence="3">
    <location>
        <begin position="320"/>
        <end position="350"/>
    </location>
</feature>
<feature type="repeat" description="PPR" evidence="3">
    <location>
        <begin position="543"/>
        <end position="577"/>
    </location>
</feature>
<proteinExistence type="inferred from homology"/>
<dbReference type="PROSITE" id="PS50828">
    <property type="entry name" value="SMR"/>
    <property type="match status" value="1"/>
</dbReference>
<dbReference type="SUPFAM" id="SSF160443">
    <property type="entry name" value="SMR domain-like"/>
    <property type="match status" value="1"/>
</dbReference>
<dbReference type="EMBL" id="CM026424">
    <property type="protein sequence ID" value="KAG0580087.1"/>
    <property type="molecule type" value="Genomic_DNA"/>
</dbReference>
<dbReference type="SUPFAM" id="SSF81901">
    <property type="entry name" value="HCP-like"/>
    <property type="match status" value="1"/>
</dbReference>
<evidence type="ECO:0000313" key="5">
    <source>
        <dbReference type="EMBL" id="KAG0580087.1"/>
    </source>
</evidence>
<dbReference type="PROSITE" id="PS51375">
    <property type="entry name" value="PPR"/>
    <property type="match status" value="8"/>
</dbReference>
<accession>A0A8T0IAX5</accession>
<dbReference type="Pfam" id="PF13812">
    <property type="entry name" value="PPR_3"/>
    <property type="match status" value="1"/>
</dbReference>
<feature type="repeat" description="PPR" evidence="3">
    <location>
        <begin position="438"/>
        <end position="472"/>
    </location>
</feature>
<feature type="domain" description="Smr" evidence="4">
    <location>
        <begin position="730"/>
        <end position="810"/>
    </location>
</feature>
<feature type="repeat" description="PPR" evidence="3">
    <location>
        <begin position="473"/>
        <end position="507"/>
    </location>
</feature>
<dbReference type="Proteomes" id="UP000822688">
    <property type="component" value="Chromosome 4"/>
</dbReference>
<evidence type="ECO:0000256" key="3">
    <source>
        <dbReference type="PROSITE-ProRule" id="PRU00708"/>
    </source>
</evidence>
<feature type="repeat" description="PPR" evidence="3">
    <location>
        <begin position="358"/>
        <end position="388"/>
    </location>
</feature>
<dbReference type="NCBIfam" id="TIGR00756">
    <property type="entry name" value="PPR"/>
    <property type="match status" value="9"/>
</dbReference>
<dbReference type="Gene3D" id="1.25.40.10">
    <property type="entry name" value="Tetratricopeptide repeat domain"/>
    <property type="match status" value="4"/>
</dbReference>
<organism evidence="5 6">
    <name type="scientific">Ceratodon purpureus</name>
    <name type="common">Fire moss</name>
    <name type="synonym">Dicranum purpureum</name>
    <dbReference type="NCBI Taxonomy" id="3225"/>
    <lineage>
        <taxon>Eukaryota</taxon>
        <taxon>Viridiplantae</taxon>
        <taxon>Streptophyta</taxon>
        <taxon>Embryophyta</taxon>
        <taxon>Bryophyta</taxon>
        <taxon>Bryophytina</taxon>
        <taxon>Bryopsida</taxon>
        <taxon>Dicranidae</taxon>
        <taxon>Pseudoditrichales</taxon>
        <taxon>Ditrichaceae</taxon>
        <taxon>Ceratodon</taxon>
    </lineage>
</organism>
<feature type="repeat" description="PPR" evidence="3">
    <location>
        <begin position="508"/>
        <end position="542"/>
    </location>
</feature>
<evidence type="ECO:0000313" key="6">
    <source>
        <dbReference type="Proteomes" id="UP000822688"/>
    </source>
</evidence>
<dbReference type="Gene3D" id="3.30.1370.110">
    <property type="match status" value="1"/>
</dbReference>